<dbReference type="GeneID" id="183296"/>
<evidence type="ECO:0000256" key="1">
    <source>
        <dbReference type="SAM" id="SignalP"/>
    </source>
</evidence>
<organism evidence="2 3">
    <name type="scientific">Caenorhabditis elegans</name>
    <dbReference type="NCBI Taxonomy" id="6239"/>
    <lineage>
        <taxon>Eukaryota</taxon>
        <taxon>Metazoa</taxon>
        <taxon>Ecdysozoa</taxon>
        <taxon>Nematoda</taxon>
        <taxon>Chromadorea</taxon>
        <taxon>Rhabditida</taxon>
        <taxon>Rhabditina</taxon>
        <taxon>Rhabditomorpha</taxon>
        <taxon>Rhabditoidea</taxon>
        <taxon>Rhabditidae</taxon>
        <taxon>Peloderinae</taxon>
        <taxon>Caenorhabditis</taxon>
    </lineage>
</organism>
<dbReference type="KEGG" id="cel:CELE_C37H5.4"/>
<accession>P91140</accession>
<dbReference type="AlphaFoldDB" id="P91140"/>
<proteinExistence type="predicted"/>
<dbReference type="PaxDb" id="6239-C37H5.4"/>
<feature type="signal peptide" evidence="1">
    <location>
        <begin position="1"/>
        <end position="17"/>
    </location>
</feature>
<dbReference type="HOGENOM" id="CLU_1670935_0_0_1"/>
<dbReference type="CTD" id="183296"/>
<dbReference type="AGR" id="WB:WBGene00000861"/>
<dbReference type="PIR" id="T25618">
    <property type="entry name" value="T25618"/>
</dbReference>
<feature type="chain" id="PRO_5004161783" evidence="1">
    <location>
        <begin position="18"/>
        <end position="158"/>
    </location>
</feature>
<dbReference type="STRING" id="6239.C37H5.4.1"/>
<dbReference type="EMBL" id="BX284605">
    <property type="protein sequence ID" value="CCD66983.1"/>
    <property type="molecule type" value="Genomic_DNA"/>
</dbReference>
<keyword evidence="3" id="KW-1185">Reference proteome</keyword>
<gene>
    <name evidence="2 4" type="primary">cwp-3</name>
    <name evidence="4" type="ORF">C37H5.4</name>
    <name evidence="2" type="ORF">CELE_C37H5.4</name>
</gene>
<evidence type="ECO:0000313" key="4">
    <source>
        <dbReference type="WormBase" id="C37H5.4"/>
    </source>
</evidence>
<protein>
    <submittedName>
        <fullName evidence="2">Coexpressed With Polycystins</fullName>
    </submittedName>
</protein>
<dbReference type="UCSC" id="C37H5.4">
    <property type="organism name" value="c. elegans"/>
</dbReference>
<evidence type="ECO:0000313" key="2">
    <source>
        <dbReference type="EMBL" id="CCD66983.1"/>
    </source>
</evidence>
<reference evidence="2 3" key="1">
    <citation type="journal article" date="1998" name="Science">
        <title>Genome sequence of the nematode C. elegans: a platform for investigating biology.</title>
        <authorList>
            <consortium name="The C. elegans sequencing consortium"/>
            <person name="Sulson J.E."/>
            <person name="Waterston R."/>
        </authorList>
    </citation>
    <scope>NUCLEOTIDE SEQUENCE [LARGE SCALE GENOMIC DNA]</scope>
    <source>
        <strain evidence="2 3">Bristol N2</strain>
    </source>
</reference>
<dbReference type="Proteomes" id="UP000001940">
    <property type="component" value="Chromosome V"/>
</dbReference>
<dbReference type="Bgee" id="WBGene00000861">
    <property type="expression patterns" value="Expressed in pharyngeal muscle cell (C elegans) and 1 other cell type or tissue"/>
</dbReference>
<name>P91140_CAEEL</name>
<dbReference type="WormBase" id="C37H5.4">
    <property type="protein sequence ID" value="CE33278"/>
    <property type="gene ID" value="WBGene00000861"/>
    <property type="gene designation" value="cwp-3"/>
</dbReference>
<evidence type="ECO:0000313" key="3">
    <source>
        <dbReference type="Proteomes" id="UP000001940"/>
    </source>
</evidence>
<dbReference type="RefSeq" id="NP_504296.2">
    <property type="nucleotide sequence ID" value="NM_071895.2"/>
</dbReference>
<keyword evidence="1" id="KW-0732">Signal</keyword>
<sequence>MILKPAFLFASVLAVTAEEIIKSDAYRSNSDCSLGKKKHGVKLSGTHNQLDKDSTMTDILDSVTRGDCNLQKTTSEDGTMTELLEIITSGALDQDSGVICGCSKSKATKICSKSRKTQKQMFENDAISQNLADLPDLPVGKEKTVIYYWNDFNGDEAV</sequence>
<dbReference type="InParanoid" id="P91140"/>